<reference evidence="1 2" key="1">
    <citation type="submission" date="2017-01" db="EMBL/GenBank/DDBJ databases">
        <authorList>
            <person name="Wolfgang W.J."/>
            <person name="Cole J."/>
            <person name="Wroblewski D."/>
            <person name="Mcginnis J."/>
            <person name="Musser K.A."/>
        </authorList>
    </citation>
    <scope>NUCLEOTIDE SEQUENCE [LARGE SCALE GENOMIC DNA]</scope>
    <source>
        <strain evidence="1 2">DSM 21643</strain>
    </source>
</reference>
<proteinExistence type="predicted"/>
<dbReference type="InterPro" id="IPR058497">
    <property type="entry name" value="DUF8184"/>
</dbReference>
<organism evidence="1 2">
    <name type="scientific">Neisseria zoodegmatis</name>
    <dbReference type="NCBI Taxonomy" id="326523"/>
    <lineage>
        <taxon>Bacteria</taxon>
        <taxon>Pseudomonadati</taxon>
        <taxon>Pseudomonadota</taxon>
        <taxon>Betaproteobacteria</taxon>
        <taxon>Neisseriales</taxon>
        <taxon>Neisseriaceae</taxon>
        <taxon>Neisseria</taxon>
    </lineage>
</organism>
<dbReference type="Pfam" id="PF26559">
    <property type="entry name" value="DUF8184"/>
    <property type="match status" value="1"/>
</dbReference>
<keyword evidence="2" id="KW-1185">Reference proteome</keyword>
<sequence>MQIMIMKEIIYIDESSFEYDPKVGYLNITCELPFICERDTLYVENPNPDDEKFTVLNIASPSNDTLEVHLNSDDWIVVKSDLDINKYLFKEIIGNFRYFNEYCNKDDKFKFVFKKNDLESFDLYRDDDNGDLVFSISLFKEKETYYLIVFEPDKPWKRDKVSDFQFSGKQLTCHLENGDTFNSKIICVPYIEDIINNISELLR</sequence>
<comment type="caution">
    <text evidence="1">The sequence shown here is derived from an EMBL/GenBank/DDBJ whole genome shotgun (WGS) entry which is preliminary data.</text>
</comment>
<gene>
    <name evidence="1" type="ORF">BWD10_12110</name>
</gene>
<name>A0ABX3WB69_9NEIS</name>
<dbReference type="Proteomes" id="UP000193466">
    <property type="component" value="Unassembled WGS sequence"/>
</dbReference>
<evidence type="ECO:0000313" key="2">
    <source>
        <dbReference type="Proteomes" id="UP000193466"/>
    </source>
</evidence>
<protein>
    <submittedName>
        <fullName evidence="1">Uncharacterized protein</fullName>
    </submittedName>
</protein>
<evidence type="ECO:0000313" key="1">
    <source>
        <dbReference type="EMBL" id="OSI07156.1"/>
    </source>
</evidence>
<dbReference type="EMBL" id="MTBM01000038">
    <property type="protein sequence ID" value="OSI07156.1"/>
    <property type="molecule type" value="Genomic_DNA"/>
</dbReference>
<accession>A0ABX3WB69</accession>